<dbReference type="EMBL" id="CP003235">
    <property type="protein sequence ID" value="AFC31192.1"/>
    <property type="molecule type" value="Genomic_DNA"/>
</dbReference>
<evidence type="ECO:0000313" key="1">
    <source>
        <dbReference type="EMBL" id="AFC31192.1"/>
    </source>
</evidence>
<dbReference type="AlphaFoldDB" id="H6NQ01"/>
<proteinExistence type="predicted"/>
<keyword evidence="2" id="KW-1185">Reference proteome</keyword>
<accession>H6NQ01</accession>
<name>H6NQ01_9BACL</name>
<dbReference type="Proteomes" id="UP000007523">
    <property type="component" value="Chromosome"/>
</dbReference>
<evidence type="ECO:0000313" key="2">
    <source>
        <dbReference type="Proteomes" id="UP000007523"/>
    </source>
</evidence>
<reference evidence="1 2" key="1">
    <citation type="journal article" date="2012" name="J. Bacteriol.">
        <title>Complete Genome Sequence of Paenibacillus mucilaginosus 3016, a Bacterium Functional as Microbial Fertilizer.</title>
        <authorList>
            <person name="Ma M."/>
            <person name="Wang Z."/>
            <person name="Li L."/>
            <person name="Jiang X."/>
            <person name="Guan D."/>
            <person name="Cao F."/>
            <person name="Chen H."/>
            <person name="Wang X."/>
            <person name="Shen D."/>
            <person name="Du B."/>
            <person name="Li J."/>
        </authorList>
    </citation>
    <scope>NUCLEOTIDE SEQUENCE [LARGE SCALE GENOMIC DNA]</scope>
    <source>
        <strain evidence="1 2">3016</strain>
    </source>
</reference>
<sequence>MKEKGFDSGSALWEVEAETRLPHGEESRTGRHTVVTLRGRGASAWVQVDKDADKVSYLIHSPDIVQVELFGDAAAEHFIEALEQATESLREQLKRETEKNPGQSVG</sequence>
<organism evidence="1 2">
    <name type="scientific">Paenibacillus mucilaginosus 3016</name>
    <dbReference type="NCBI Taxonomy" id="1116391"/>
    <lineage>
        <taxon>Bacteria</taxon>
        <taxon>Bacillati</taxon>
        <taxon>Bacillota</taxon>
        <taxon>Bacilli</taxon>
        <taxon>Bacillales</taxon>
        <taxon>Paenibacillaceae</taxon>
        <taxon>Paenibacillus</taxon>
    </lineage>
</organism>
<gene>
    <name evidence="1" type="ORF">PM3016_4428</name>
</gene>
<dbReference type="KEGG" id="pmq:PM3016_4428"/>
<dbReference type="HOGENOM" id="CLU_2220548_0_0_9"/>
<protein>
    <submittedName>
        <fullName evidence="1">Uncharacterized protein</fullName>
    </submittedName>
</protein>
<dbReference type="RefSeq" id="WP_014370953.1">
    <property type="nucleotide sequence ID" value="NC_016935.1"/>
</dbReference>